<evidence type="ECO:0000313" key="2">
    <source>
        <dbReference type="EMBL" id="SOC39673.1"/>
    </source>
</evidence>
<organism evidence="2 3">
    <name type="scientific">Ureibacillus acetophenoni</name>
    <dbReference type="NCBI Taxonomy" id="614649"/>
    <lineage>
        <taxon>Bacteria</taxon>
        <taxon>Bacillati</taxon>
        <taxon>Bacillota</taxon>
        <taxon>Bacilli</taxon>
        <taxon>Bacillales</taxon>
        <taxon>Caryophanaceae</taxon>
        <taxon>Ureibacillus</taxon>
    </lineage>
</organism>
<dbReference type="Proteomes" id="UP000219252">
    <property type="component" value="Unassembled WGS sequence"/>
</dbReference>
<keyword evidence="3" id="KW-1185">Reference proteome</keyword>
<dbReference type="AlphaFoldDB" id="A0A285UD52"/>
<protein>
    <submittedName>
        <fullName evidence="2">Uncharacterized protein</fullName>
    </submittedName>
</protein>
<proteinExistence type="predicted"/>
<name>A0A285UD52_9BACL</name>
<dbReference type="EMBL" id="OBQC01000006">
    <property type="protein sequence ID" value="SOC39673.1"/>
    <property type="molecule type" value="Genomic_DNA"/>
</dbReference>
<evidence type="ECO:0000256" key="1">
    <source>
        <dbReference type="SAM" id="MobiDB-lite"/>
    </source>
</evidence>
<gene>
    <name evidence="2" type="ORF">SAMN05877842_10658</name>
</gene>
<accession>A0A285UD52</accession>
<evidence type="ECO:0000313" key="3">
    <source>
        <dbReference type="Proteomes" id="UP000219252"/>
    </source>
</evidence>
<reference evidence="3" key="1">
    <citation type="submission" date="2017-08" db="EMBL/GenBank/DDBJ databases">
        <authorList>
            <person name="Varghese N."/>
            <person name="Submissions S."/>
        </authorList>
    </citation>
    <scope>NUCLEOTIDE SEQUENCE [LARGE SCALE GENOMIC DNA]</scope>
    <source>
        <strain evidence="3">JC23</strain>
    </source>
</reference>
<feature type="region of interest" description="Disordered" evidence="1">
    <location>
        <begin position="1"/>
        <end position="28"/>
    </location>
</feature>
<sequence length="67" mass="7976">MTDKKFDMYLSSNNNNKNSSRKRDLKKPRVEFGTETNFQKDLSKNLESFSDWVDKMTKEHENNNNIS</sequence>